<dbReference type="InterPro" id="IPR058172">
    <property type="entry name" value="HLGFF_Neisseriales"/>
</dbReference>
<reference evidence="1 2" key="1">
    <citation type="submission" date="2018-08" db="EMBL/GenBank/DDBJ databases">
        <title>Neisseria zalophi ATCC BAA-2455 complete genome.</title>
        <authorList>
            <person name="Veseli I.A."/>
            <person name="Buttler R."/>
            <person name="Mascarenhas dos Santos A.C."/>
            <person name="Pombert J.-F."/>
        </authorList>
    </citation>
    <scope>NUCLEOTIDE SEQUENCE [LARGE SCALE GENOMIC DNA]</scope>
    <source>
        <strain evidence="1 2">ATCC BAA-2455</strain>
    </source>
</reference>
<dbReference type="Proteomes" id="UP000325713">
    <property type="component" value="Chromosome"/>
</dbReference>
<dbReference type="OrthoDB" id="8606037at2"/>
<keyword evidence="2" id="KW-1185">Reference proteome</keyword>
<evidence type="ECO:0000313" key="2">
    <source>
        <dbReference type="Proteomes" id="UP000325713"/>
    </source>
</evidence>
<dbReference type="KEGG" id="nzl:D0T92_05020"/>
<dbReference type="EMBL" id="CP031700">
    <property type="protein sequence ID" value="QEY25958.1"/>
    <property type="molecule type" value="Genomic_DNA"/>
</dbReference>
<protein>
    <submittedName>
        <fullName evidence="1">Uncharacterized protein</fullName>
    </submittedName>
</protein>
<organism evidence="1 2">
    <name type="scientific">Neisseria zalophi</name>
    <dbReference type="NCBI Taxonomy" id="640030"/>
    <lineage>
        <taxon>Bacteria</taxon>
        <taxon>Pseudomonadati</taxon>
        <taxon>Pseudomonadota</taxon>
        <taxon>Betaproteobacteria</taxon>
        <taxon>Neisseriales</taxon>
        <taxon>Neisseriaceae</taxon>
        <taxon>Neisseria</taxon>
    </lineage>
</organism>
<accession>A0A5J6PTA3</accession>
<gene>
    <name evidence="1" type="ORF">D0T92_05020</name>
</gene>
<proteinExistence type="predicted"/>
<name>A0A5J6PTA3_9NEIS</name>
<dbReference type="RefSeq" id="WP_151050802.1">
    <property type="nucleotide sequence ID" value="NZ_CP031700.1"/>
</dbReference>
<dbReference type="AlphaFoldDB" id="A0A5J6PTA3"/>
<dbReference type="NCBIfam" id="NF047841">
    <property type="entry name" value="HLGFF_fam"/>
    <property type="match status" value="1"/>
</dbReference>
<sequence length="105" mass="11794">MHYFSIHTQQGEHLGFFIMLPDDESEAQPQSGRFAVKLQSETTPQDKAAVNALAPLQDSDTPLYWQIEKDYVILSDDNAVIGRLRNEYLTVNGQTLVLTDLTGII</sequence>
<evidence type="ECO:0000313" key="1">
    <source>
        <dbReference type="EMBL" id="QEY25958.1"/>
    </source>
</evidence>